<reference evidence="3" key="1">
    <citation type="submission" date="2021-06" db="EMBL/GenBank/DDBJ databases">
        <authorList>
            <person name="Kallberg Y."/>
            <person name="Tangrot J."/>
            <person name="Rosling A."/>
        </authorList>
    </citation>
    <scope>NUCLEOTIDE SEQUENCE</scope>
    <source>
        <strain evidence="3">FL130A</strain>
    </source>
</reference>
<dbReference type="InterPro" id="IPR006015">
    <property type="entry name" value="Universal_stress_UspA"/>
</dbReference>
<dbReference type="PANTHER" id="PTHR31964">
    <property type="entry name" value="ADENINE NUCLEOTIDE ALPHA HYDROLASES-LIKE SUPERFAMILY PROTEIN"/>
    <property type="match status" value="1"/>
</dbReference>
<protein>
    <submittedName>
        <fullName evidence="3">13424_t:CDS:1</fullName>
    </submittedName>
</protein>
<feature type="domain" description="UspA" evidence="2">
    <location>
        <begin position="58"/>
        <end position="205"/>
    </location>
</feature>
<keyword evidence="4" id="KW-1185">Reference proteome</keyword>
<evidence type="ECO:0000259" key="2">
    <source>
        <dbReference type="Pfam" id="PF00582"/>
    </source>
</evidence>
<dbReference type="InterPro" id="IPR014729">
    <property type="entry name" value="Rossmann-like_a/b/a_fold"/>
</dbReference>
<dbReference type="AlphaFoldDB" id="A0A9N9A6S4"/>
<dbReference type="EMBL" id="CAJVPS010001044">
    <property type="protein sequence ID" value="CAG8521800.1"/>
    <property type="molecule type" value="Genomic_DNA"/>
</dbReference>
<dbReference type="SUPFAM" id="SSF52402">
    <property type="entry name" value="Adenine nucleotide alpha hydrolases-like"/>
    <property type="match status" value="1"/>
</dbReference>
<gene>
    <name evidence="3" type="ORF">ALEPTO_LOCUS4505</name>
</gene>
<dbReference type="Proteomes" id="UP000789508">
    <property type="component" value="Unassembled WGS sequence"/>
</dbReference>
<sequence length="209" mass="22842">MSSEVSTQTANTTSDPATETTQKESNSSALKRHDTEIAAHDHIPTSDQNAQSQSQITRVIVIAIDHSSHSQYAFDWAVKNLLRKETDLAVLINVRPIPSIPGPYAIGATYMDFGEVIASVEEQHRASSHQLLQDYALKLKEQNFACKAIAMRGDARDEIVRKVGEVNADALVIGSRGLGALKRTILGSVSDYCSHVCHCTVIIVKENDK</sequence>
<organism evidence="3 4">
    <name type="scientific">Ambispora leptoticha</name>
    <dbReference type="NCBI Taxonomy" id="144679"/>
    <lineage>
        <taxon>Eukaryota</taxon>
        <taxon>Fungi</taxon>
        <taxon>Fungi incertae sedis</taxon>
        <taxon>Mucoromycota</taxon>
        <taxon>Glomeromycotina</taxon>
        <taxon>Glomeromycetes</taxon>
        <taxon>Archaeosporales</taxon>
        <taxon>Ambisporaceae</taxon>
        <taxon>Ambispora</taxon>
    </lineage>
</organism>
<name>A0A9N9A6S4_9GLOM</name>
<comment type="caution">
    <text evidence="3">The sequence shown here is derived from an EMBL/GenBank/DDBJ whole genome shotgun (WGS) entry which is preliminary data.</text>
</comment>
<evidence type="ECO:0000256" key="1">
    <source>
        <dbReference type="SAM" id="MobiDB-lite"/>
    </source>
</evidence>
<dbReference type="PRINTS" id="PR01438">
    <property type="entry name" value="UNVRSLSTRESS"/>
</dbReference>
<dbReference type="InterPro" id="IPR006016">
    <property type="entry name" value="UspA"/>
</dbReference>
<proteinExistence type="predicted"/>
<dbReference type="CDD" id="cd23659">
    <property type="entry name" value="USP_At3g01520-like"/>
    <property type="match status" value="1"/>
</dbReference>
<dbReference type="Gene3D" id="3.40.50.620">
    <property type="entry name" value="HUPs"/>
    <property type="match status" value="1"/>
</dbReference>
<evidence type="ECO:0000313" key="3">
    <source>
        <dbReference type="EMBL" id="CAG8521800.1"/>
    </source>
</evidence>
<feature type="compositionally biased region" description="Polar residues" evidence="1">
    <location>
        <begin position="1"/>
        <end position="29"/>
    </location>
</feature>
<dbReference type="OrthoDB" id="843225at2759"/>
<dbReference type="Pfam" id="PF00582">
    <property type="entry name" value="Usp"/>
    <property type="match status" value="1"/>
</dbReference>
<evidence type="ECO:0000313" key="4">
    <source>
        <dbReference type="Proteomes" id="UP000789508"/>
    </source>
</evidence>
<accession>A0A9N9A6S4</accession>
<dbReference type="PANTHER" id="PTHR31964:SF140">
    <property type="entry name" value="UNIVERSAL STRESS PROTEIN FAMILY PROTEIN"/>
    <property type="match status" value="1"/>
</dbReference>
<feature type="region of interest" description="Disordered" evidence="1">
    <location>
        <begin position="1"/>
        <end position="31"/>
    </location>
</feature>